<organism evidence="1 2">
    <name type="scientific">Lupinus albus</name>
    <name type="common">White lupine</name>
    <name type="synonym">Lupinus termis</name>
    <dbReference type="NCBI Taxonomy" id="3870"/>
    <lineage>
        <taxon>Eukaryota</taxon>
        <taxon>Viridiplantae</taxon>
        <taxon>Streptophyta</taxon>
        <taxon>Embryophyta</taxon>
        <taxon>Tracheophyta</taxon>
        <taxon>Spermatophyta</taxon>
        <taxon>Magnoliopsida</taxon>
        <taxon>eudicotyledons</taxon>
        <taxon>Gunneridae</taxon>
        <taxon>Pentapetalae</taxon>
        <taxon>rosids</taxon>
        <taxon>fabids</taxon>
        <taxon>Fabales</taxon>
        <taxon>Fabaceae</taxon>
        <taxon>Papilionoideae</taxon>
        <taxon>50 kb inversion clade</taxon>
        <taxon>genistoids sensu lato</taxon>
        <taxon>core genistoids</taxon>
        <taxon>Genisteae</taxon>
        <taxon>Lupinus</taxon>
    </lineage>
</organism>
<proteinExistence type="predicted"/>
<protein>
    <recommendedName>
        <fullName evidence="3">RNA-directed DNA polymerase</fullName>
    </recommendedName>
</protein>
<reference evidence="2" key="1">
    <citation type="journal article" date="2020" name="Nat. Commun.">
        <title>Genome sequence of the cluster root forming white lupin.</title>
        <authorList>
            <person name="Hufnagel B."/>
            <person name="Marques A."/>
            <person name="Soriano A."/>
            <person name="Marques L."/>
            <person name="Divol F."/>
            <person name="Doumas P."/>
            <person name="Sallet E."/>
            <person name="Mancinotti D."/>
            <person name="Carrere S."/>
            <person name="Marande W."/>
            <person name="Arribat S."/>
            <person name="Keller J."/>
            <person name="Huneau C."/>
            <person name="Blein T."/>
            <person name="Aime D."/>
            <person name="Laguerre M."/>
            <person name="Taylor J."/>
            <person name="Schubert V."/>
            <person name="Nelson M."/>
            <person name="Geu-Flores F."/>
            <person name="Crespi M."/>
            <person name="Gallardo-Guerrero K."/>
            <person name="Delaux P.-M."/>
            <person name="Salse J."/>
            <person name="Berges H."/>
            <person name="Guyot R."/>
            <person name="Gouzy J."/>
            <person name="Peret B."/>
        </authorList>
    </citation>
    <scope>NUCLEOTIDE SEQUENCE [LARGE SCALE GENOMIC DNA]</scope>
    <source>
        <strain evidence="2">cv. Amiga</strain>
    </source>
</reference>
<dbReference type="AlphaFoldDB" id="A0A6A4MXE4"/>
<dbReference type="OrthoDB" id="1917367at2759"/>
<sequence length="67" mass="7790">MPRQLSQNIGDGLFTKSSNRLSKIRIGGLLIYHIKVPIGCKWVFKIKYKVDGNVERYKAWLFSRGYT</sequence>
<evidence type="ECO:0000313" key="2">
    <source>
        <dbReference type="Proteomes" id="UP000447434"/>
    </source>
</evidence>
<comment type="caution">
    <text evidence="1">The sequence shown here is derived from an EMBL/GenBank/DDBJ whole genome shotgun (WGS) entry which is preliminary data.</text>
</comment>
<evidence type="ECO:0008006" key="3">
    <source>
        <dbReference type="Google" id="ProtNLM"/>
    </source>
</evidence>
<dbReference type="Proteomes" id="UP000447434">
    <property type="component" value="Chromosome 23"/>
</dbReference>
<gene>
    <name evidence="1" type="ORF">Lalb_Chr23g0275721</name>
</gene>
<evidence type="ECO:0000313" key="1">
    <source>
        <dbReference type="EMBL" id="KAE9587606.1"/>
    </source>
</evidence>
<keyword evidence="2" id="KW-1185">Reference proteome</keyword>
<dbReference type="EMBL" id="WOCE01000023">
    <property type="protein sequence ID" value="KAE9587606.1"/>
    <property type="molecule type" value="Genomic_DNA"/>
</dbReference>
<name>A0A6A4MXE4_LUPAL</name>
<accession>A0A6A4MXE4</accession>